<protein>
    <recommendedName>
        <fullName evidence="4">Tetratricopeptide repeat protein</fullName>
    </recommendedName>
</protein>
<dbReference type="Gene3D" id="1.25.40.10">
    <property type="entry name" value="Tetratricopeptide repeat domain"/>
    <property type="match status" value="1"/>
</dbReference>
<evidence type="ECO:0000256" key="1">
    <source>
        <dbReference type="SAM" id="Phobius"/>
    </source>
</evidence>
<dbReference type="Proteomes" id="UP000248584">
    <property type="component" value="Unassembled WGS sequence"/>
</dbReference>
<reference evidence="2 3" key="1">
    <citation type="submission" date="2018-06" db="EMBL/GenBank/DDBJ databases">
        <title>Genomic Encyclopedia of Archaeal and Bacterial Type Strains, Phase II (KMG-II): from individual species to whole genera.</title>
        <authorList>
            <person name="Goeker M."/>
        </authorList>
    </citation>
    <scope>NUCLEOTIDE SEQUENCE [LARGE SCALE GENOMIC DNA]</scope>
    <source>
        <strain evidence="2 3">DSM 17205</strain>
    </source>
</reference>
<evidence type="ECO:0000313" key="3">
    <source>
        <dbReference type="Proteomes" id="UP000248584"/>
    </source>
</evidence>
<accession>A0ABX5PX52</accession>
<comment type="caution">
    <text evidence="2">The sequence shown here is derived from an EMBL/GenBank/DDBJ whole genome shotgun (WGS) entry which is preliminary data.</text>
</comment>
<keyword evidence="1" id="KW-0472">Membrane</keyword>
<dbReference type="RefSeq" id="WP_015363215.1">
    <property type="nucleotide sequence ID" value="NZ_QKZR01000003.1"/>
</dbReference>
<keyword evidence="3" id="KW-1185">Reference proteome</keyword>
<name>A0ABX5PX52_9FLAO</name>
<dbReference type="EMBL" id="QKZR01000003">
    <property type="protein sequence ID" value="PZX39745.1"/>
    <property type="molecule type" value="Genomic_DNA"/>
</dbReference>
<proteinExistence type="predicted"/>
<feature type="transmembrane region" description="Helical" evidence="1">
    <location>
        <begin position="7"/>
        <end position="25"/>
    </location>
</feature>
<keyword evidence="1" id="KW-1133">Transmembrane helix</keyword>
<organism evidence="2 3">
    <name type="scientific">Nonlabens dokdonensis</name>
    <dbReference type="NCBI Taxonomy" id="328515"/>
    <lineage>
        <taxon>Bacteria</taxon>
        <taxon>Pseudomonadati</taxon>
        <taxon>Bacteroidota</taxon>
        <taxon>Flavobacteriia</taxon>
        <taxon>Flavobacteriales</taxon>
        <taxon>Flavobacteriaceae</taxon>
        <taxon>Nonlabens</taxon>
    </lineage>
</organism>
<gene>
    <name evidence="2" type="ORF">LX97_02102</name>
</gene>
<dbReference type="SUPFAM" id="SSF48452">
    <property type="entry name" value="TPR-like"/>
    <property type="match status" value="1"/>
</dbReference>
<evidence type="ECO:0008006" key="4">
    <source>
        <dbReference type="Google" id="ProtNLM"/>
    </source>
</evidence>
<keyword evidence="1" id="KW-0812">Transmembrane</keyword>
<sequence length="672" mass="78697">MKNFKKVFFGLVIVISGYFIYTTYFEKYHEEPLTKDLKEIANVFDNNVKSNNVEYDLEKTIKTIHSLDNSRKNQKSFEEYYAFLKTFDYSDVAIDVLNAKKDILPIMNEMHQIDKELENAESMWTLFQNMPEVLIEENSKASSSITYPYNMIAVSSAAIASNVLNQHELSEKYEKQFNIVKNEYLDYVENYTKVYSKYLKQWDEVCIKRDKAYLEINSENFESALIELDKVLLLSPKDREALLLKSLCLIEINKSRLIVNESIPIEISEIEIILQQYLDLYPDQSAPALLLKGRYSLLLNKENEALTYFNQSAIEYPKQAHNLLDLLNTYEQRNYLNRSVEGKYLLELYKSTMEGYGAFSPNFQKALIASNKFNSDVAKEEILKHFFRRGNQLVYDFLISDMDYCEKNLKESFNLIFEEKSFLDLEANTSTWNSNALNISLNNKSDIKLQNVRLFLCIHFTDMYKDDYEVFKADHTINEVMPHSKTDFGKTEIKYNFLGKDKNIDNDIVSVRAIVVTDERIAWIDKNDFKLEVIKDDISNKNIESNKSKLEKLDLHYKYTGISGKQVLKLIDQKSILTVDHNLIGKDVITLKLPRELIHLNPYFSINKLNMDEAIIPEKIKLNGPYIEMQFDHNVSEDDKVEFYLNSSDLLINWSVRFDENRKVKTVETNIY</sequence>
<dbReference type="InterPro" id="IPR011990">
    <property type="entry name" value="TPR-like_helical_dom_sf"/>
</dbReference>
<evidence type="ECO:0000313" key="2">
    <source>
        <dbReference type="EMBL" id="PZX39745.1"/>
    </source>
</evidence>